<sequence length="205" mass="23661">MKNKKNQKIYKILSGFYDLFMQNRFLIKARKRAFSLVPFTENQQILLVGVGTGQDIPLLPKDTLITGIDLSEHMLTQAKRKHPYPHVTYTQMNAEHLTFPDNSFDIVILNLILSVVEHPNTALSEALRVLKEGGSIVILDKFLPEEKQLHISRKVVNFMTERIGTNINRKLSDILGTLPLIIQYEEPSFFHGNYRIVLLKYKKKN</sequence>
<dbReference type="Gene3D" id="3.40.50.150">
    <property type="entry name" value="Vaccinia Virus protein VP39"/>
    <property type="match status" value="1"/>
</dbReference>
<comment type="caution">
    <text evidence="2">The sequence shown here is derived from an EMBL/GenBank/DDBJ whole genome shotgun (WGS) entry which is preliminary data.</text>
</comment>
<dbReference type="EC" id="2.1.1.163" evidence="2"/>
<reference evidence="2 3" key="1">
    <citation type="submission" date="2021-10" db="EMBL/GenBank/DDBJ databases">
        <authorList>
            <person name="Criscuolo A."/>
        </authorList>
    </citation>
    <scope>NUCLEOTIDE SEQUENCE [LARGE SCALE GENOMIC DNA]</scope>
    <source>
        <strain evidence="3">CIP 111899</strain>
    </source>
</reference>
<evidence type="ECO:0000313" key="2">
    <source>
        <dbReference type="EMBL" id="CAG9613027.1"/>
    </source>
</evidence>
<dbReference type="RefSeq" id="WP_230575132.1">
    <property type="nucleotide sequence ID" value="NZ_CAKJTI010000009.1"/>
</dbReference>
<dbReference type="SUPFAM" id="SSF53335">
    <property type="entry name" value="S-adenosyl-L-methionine-dependent methyltransferases"/>
    <property type="match status" value="1"/>
</dbReference>
<dbReference type="PANTHER" id="PTHR42912">
    <property type="entry name" value="METHYLTRANSFERASE"/>
    <property type="match status" value="1"/>
</dbReference>
<dbReference type="EMBL" id="CAKJTI010000009">
    <property type="protein sequence ID" value="CAG9613027.1"/>
    <property type="molecule type" value="Genomic_DNA"/>
</dbReference>
<dbReference type="PANTHER" id="PTHR42912:SF93">
    <property type="entry name" value="N6-ADENOSINE-METHYLTRANSFERASE TMT1A"/>
    <property type="match status" value="1"/>
</dbReference>
<dbReference type="Pfam" id="PF08241">
    <property type="entry name" value="Methyltransf_11"/>
    <property type="match status" value="1"/>
</dbReference>
<evidence type="ECO:0000313" key="3">
    <source>
        <dbReference type="Proteomes" id="UP000789423"/>
    </source>
</evidence>
<keyword evidence="2" id="KW-0808">Transferase</keyword>
<dbReference type="GO" id="GO:0032259">
    <property type="term" value="P:methylation"/>
    <property type="evidence" value="ECO:0007669"/>
    <property type="project" value="UniProtKB-KW"/>
</dbReference>
<protein>
    <submittedName>
        <fullName evidence="2">2-methoxy-6-polyprenyl-1,4-benzoquinol methylase, mitochondrial</fullName>
        <ecNumber evidence="2">2.1.1.163</ecNumber>
    </submittedName>
</protein>
<keyword evidence="3" id="KW-1185">Reference proteome</keyword>
<dbReference type="GO" id="GO:0043770">
    <property type="term" value="F:demethylmenaquinone methyltransferase activity"/>
    <property type="evidence" value="ECO:0007669"/>
    <property type="project" value="UniProtKB-EC"/>
</dbReference>
<dbReference type="InterPro" id="IPR013216">
    <property type="entry name" value="Methyltransf_11"/>
</dbReference>
<proteinExistence type="predicted"/>
<gene>
    <name evidence="2" type="primary">COQ5_2</name>
    <name evidence="2" type="ORF">BACCIP111899_02222</name>
</gene>
<dbReference type="InterPro" id="IPR029063">
    <property type="entry name" value="SAM-dependent_MTases_sf"/>
</dbReference>
<name>A0ABN7ZVQ7_9BACI</name>
<dbReference type="InterPro" id="IPR050508">
    <property type="entry name" value="Methyltransf_Superfamily"/>
</dbReference>
<accession>A0ABN7ZVQ7</accession>
<keyword evidence="2" id="KW-0489">Methyltransferase</keyword>
<evidence type="ECO:0000259" key="1">
    <source>
        <dbReference type="Pfam" id="PF08241"/>
    </source>
</evidence>
<dbReference type="Proteomes" id="UP000789423">
    <property type="component" value="Unassembled WGS sequence"/>
</dbReference>
<organism evidence="2 3">
    <name type="scientific">Bacillus rhizoplanae</name>
    <dbReference type="NCBI Taxonomy" id="2880966"/>
    <lineage>
        <taxon>Bacteria</taxon>
        <taxon>Bacillati</taxon>
        <taxon>Bacillota</taxon>
        <taxon>Bacilli</taxon>
        <taxon>Bacillales</taxon>
        <taxon>Bacillaceae</taxon>
        <taxon>Bacillus</taxon>
    </lineage>
</organism>
<feature type="domain" description="Methyltransferase type 11" evidence="1">
    <location>
        <begin position="47"/>
        <end position="138"/>
    </location>
</feature>
<dbReference type="CDD" id="cd02440">
    <property type="entry name" value="AdoMet_MTases"/>
    <property type="match status" value="1"/>
</dbReference>